<dbReference type="PANTHER" id="PTHR43575">
    <property type="entry name" value="PROTEIN ABCI7, CHLOROPLASTIC"/>
    <property type="match status" value="1"/>
</dbReference>
<proteinExistence type="predicted"/>
<dbReference type="InterPro" id="IPR045595">
    <property type="entry name" value="SufBD_N"/>
</dbReference>
<sequence length="200" mass="21716">MRVIARKRFAALGFPSTRDEDWRFTNVSPLKELEFSSTETDPSAQLESCLFGSIEGPRLVFVNGFYSAELSKIGDMPDGVQVGSVAKALAQNKSDVKNYFASRDTDSFASLNTACFTDGAFVQVPGGVVMGEPIRIYYLNTSGDGAASNIRSLIVVGENSKATVVESWSGRDAAYFNNAITEMIVGDNAQLEHVKFQNES</sequence>
<accession>A0A381VST4</accession>
<feature type="non-terminal residue" evidence="3">
    <location>
        <position position="200"/>
    </location>
</feature>
<dbReference type="Pfam" id="PF19295">
    <property type="entry name" value="SufBD_N"/>
    <property type="match status" value="1"/>
</dbReference>
<evidence type="ECO:0000259" key="2">
    <source>
        <dbReference type="Pfam" id="PF19295"/>
    </source>
</evidence>
<evidence type="ECO:0008006" key="4">
    <source>
        <dbReference type="Google" id="ProtNLM"/>
    </source>
</evidence>
<dbReference type="InterPro" id="IPR055346">
    <property type="entry name" value="Fe-S_cluster_assembly_SufBD"/>
</dbReference>
<name>A0A381VST4_9ZZZZ</name>
<feature type="domain" description="SUF system FeS cluster assembly SufBD N-terminal" evidence="2">
    <location>
        <begin position="2"/>
        <end position="136"/>
    </location>
</feature>
<gene>
    <name evidence="3" type="ORF">METZ01_LOCUS96216</name>
</gene>
<protein>
    <recommendedName>
        <fullName evidence="4">Fe-S cluster assembly protein SufD</fullName>
    </recommendedName>
</protein>
<dbReference type="EMBL" id="UINC01009680">
    <property type="protein sequence ID" value="SVA43362.1"/>
    <property type="molecule type" value="Genomic_DNA"/>
</dbReference>
<dbReference type="InterPro" id="IPR000825">
    <property type="entry name" value="SUF_FeS_clus_asmbl_SufBD_core"/>
</dbReference>
<evidence type="ECO:0000313" key="3">
    <source>
        <dbReference type="EMBL" id="SVA43362.1"/>
    </source>
</evidence>
<dbReference type="SUPFAM" id="SSF101960">
    <property type="entry name" value="Stabilizer of iron transporter SufD"/>
    <property type="match status" value="1"/>
</dbReference>
<dbReference type="Pfam" id="PF01458">
    <property type="entry name" value="SUFBD_core"/>
    <property type="match status" value="1"/>
</dbReference>
<evidence type="ECO:0000259" key="1">
    <source>
        <dbReference type="Pfam" id="PF01458"/>
    </source>
</evidence>
<dbReference type="GO" id="GO:0016226">
    <property type="term" value="P:iron-sulfur cluster assembly"/>
    <property type="evidence" value="ECO:0007669"/>
    <property type="project" value="InterPro"/>
</dbReference>
<dbReference type="AlphaFoldDB" id="A0A381VST4"/>
<reference evidence="3" key="1">
    <citation type="submission" date="2018-05" db="EMBL/GenBank/DDBJ databases">
        <authorList>
            <person name="Lanie J.A."/>
            <person name="Ng W.-L."/>
            <person name="Kazmierczak K.M."/>
            <person name="Andrzejewski T.M."/>
            <person name="Davidsen T.M."/>
            <person name="Wayne K.J."/>
            <person name="Tettelin H."/>
            <person name="Glass J.I."/>
            <person name="Rusch D."/>
            <person name="Podicherti R."/>
            <person name="Tsui H.-C.T."/>
            <person name="Winkler M.E."/>
        </authorList>
    </citation>
    <scope>NUCLEOTIDE SEQUENCE</scope>
</reference>
<organism evidence="3">
    <name type="scientific">marine metagenome</name>
    <dbReference type="NCBI Taxonomy" id="408172"/>
    <lineage>
        <taxon>unclassified sequences</taxon>
        <taxon>metagenomes</taxon>
        <taxon>ecological metagenomes</taxon>
    </lineage>
</organism>
<dbReference type="InterPro" id="IPR037284">
    <property type="entry name" value="SUF_FeS_clus_asmbl_SufBD_sf"/>
</dbReference>
<dbReference type="PANTHER" id="PTHR43575:SF1">
    <property type="entry name" value="PROTEIN ABCI7, CHLOROPLASTIC"/>
    <property type="match status" value="1"/>
</dbReference>
<feature type="domain" description="SUF system FeS cluster assembly SufBD core" evidence="1">
    <location>
        <begin position="142"/>
        <end position="200"/>
    </location>
</feature>